<dbReference type="CDD" id="cd17535">
    <property type="entry name" value="REC_NarL-like"/>
    <property type="match status" value="1"/>
</dbReference>
<dbReference type="PRINTS" id="PR00038">
    <property type="entry name" value="HTHLUXR"/>
</dbReference>
<evidence type="ECO:0000313" key="7">
    <source>
        <dbReference type="EMBL" id="EDT42879.1"/>
    </source>
</evidence>
<dbReference type="InterPro" id="IPR036388">
    <property type="entry name" value="WH-like_DNA-bd_sf"/>
</dbReference>
<evidence type="ECO:0000256" key="3">
    <source>
        <dbReference type="PROSITE-ProRule" id="PRU00169"/>
    </source>
</evidence>
<reference evidence="7 8" key="1">
    <citation type="submission" date="2008-03" db="EMBL/GenBank/DDBJ databases">
        <title>Sequencing of the draft genome and assembly of Burkholderia ambifaria MEX-5.</title>
        <authorList>
            <consortium name="US DOE Joint Genome Institute (JGI-PGF)"/>
            <person name="Copeland A."/>
            <person name="Lucas S."/>
            <person name="Lapidus A."/>
            <person name="Glavina del Rio T."/>
            <person name="Dalin E."/>
            <person name="Tice H."/>
            <person name="Bruce D."/>
            <person name="Goodwin L."/>
            <person name="Pitluck S."/>
            <person name="Larimer F."/>
            <person name="Land M.L."/>
            <person name="Hauser L."/>
            <person name="Tiedje J."/>
            <person name="Richardson P."/>
        </authorList>
    </citation>
    <scope>NUCLEOTIDE SEQUENCE [LARGE SCALE GENOMIC DNA]</scope>
    <source>
        <strain evidence="7 8">MEX-5</strain>
    </source>
</reference>
<dbReference type="InterPro" id="IPR058245">
    <property type="entry name" value="NreC/VraR/RcsB-like_REC"/>
</dbReference>
<evidence type="ECO:0000256" key="4">
    <source>
        <dbReference type="SAM" id="MobiDB-lite"/>
    </source>
</evidence>
<dbReference type="SMART" id="SM00421">
    <property type="entry name" value="HTH_LUXR"/>
    <property type="match status" value="1"/>
</dbReference>
<dbReference type="InterPro" id="IPR016032">
    <property type="entry name" value="Sig_transdc_resp-reg_C-effctor"/>
</dbReference>
<dbReference type="InterPro" id="IPR011006">
    <property type="entry name" value="CheY-like_superfamily"/>
</dbReference>
<dbReference type="GO" id="GO:0003677">
    <property type="term" value="F:DNA binding"/>
    <property type="evidence" value="ECO:0007669"/>
    <property type="project" value="UniProtKB-KW"/>
</dbReference>
<feature type="domain" description="HTH luxR-type" evidence="5">
    <location>
        <begin position="148"/>
        <end position="213"/>
    </location>
</feature>
<dbReference type="PROSITE" id="PS50110">
    <property type="entry name" value="RESPONSE_REGULATORY"/>
    <property type="match status" value="1"/>
</dbReference>
<dbReference type="InterPro" id="IPR001789">
    <property type="entry name" value="Sig_transdc_resp-reg_receiver"/>
</dbReference>
<dbReference type="PANTHER" id="PTHR43214:SF17">
    <property type="entry name" value="TRANSCRIPTIONAL REGULATORY PROTEIN RCSB"/>
    <property type="match status" value="1"/>
</dbReference>
<evidence type="ECO:0000256" key="1">
    <source>
        <dbReference type="ARBA" id="ARBA00022553"/>
    </source>
</evidence>
<feature type="modified residue" description="4-aspartylphosphate" evidence="3">
    <location>
        <position position="58"/>
    </location>
</feature>
<sequence length="254" mass="27113">MENFSIRVILADDHPTVISGLKAVLAPHKTVDIVATASNSTELIAALDSHHCDVLVSDYVMPNGDFGDGITLLLFLRRRYPDTRIVVLTMMDNPGVIRSLLKLGIQCILSKSDSVNHVLTAIHGAYASGRYFSPSVSEVAWQVDVESGSHPNRALTTREEEVVRLFVSGLTVNEIASRLKRSKQTISSQKSNAMKKLGIDSDTDLVKYAMGVNMAGSNGAAASAQVRLSQPDAGTPAAGTLDPAAKPRTGSKNA</sequence>
<gene>
    <name evidence="7" type="ORF">BamMEX5DRAFT_1370</name>
</gene>
<accession>B1T0Q4</accession>
<proteinExistence type="predicted"/>
<evidence type="ECO:0000313" key="8">
    <source>
        <dbReference type="Proteomes" id="UP000004814"/>
    </source>
</evidence>
<dbReference type="GO" id="GO:0006355">
    <property type="term" value="P:regulation of DNA-templated transcription"/>
    <property type="evidence" value="ECO:0007669"/>
    <property type="project" value="InterPro"/>
</dbReference>
<comment type="caution">
    <text evidence="7">The sequence shown here is derived from an EMBL/GenBank/DDBJ whole genome shotgun (WGS) entry which is preliminary data.</text>
</comment>
<organism evidence="7 8">
    <name type="scientific">Burkholderia ambifaria MEX-5</name>
    <dbReference type="NCBI Taxonomy" id="396597"/>
    <lineage>
        <taxon>Bacteria</taxon>
        <taxon>Pseudomonadati</taxon>
        <taxon>Pseudomonadota</taxon>
        <taxon>Betaproteobacteria</taxon>
        <taxon>Burkholderiales</taxon>
        <taxon>Burkholderiaceae</taxon>
        <taxon>Burkholderia</taxon>
        <taxon>Burkholderia cepacia complex</taxon>
    </lineage>
</organism>
<dbReference type="PATRIC" id="fig|396597.7.peg.6987"/>
<dbReference type="GO" id="GO:0000160">
    <property type="term" value="P:phosphorelay signal transduction system"/>
    <property type="evidence" value="ECO:0007669"/>
    <property type="project" value="InterPro"/>
</dbReference>
<dbReference type="SUPFAM" id="SSF46894">
    <property type="entry name" value="C-terminal effector domain of the bipartite response regulators"/>
    <property type="match status" value="1"/>
</dbReference>
<dbReference type="CDD" id="cd06170">
    <property type="entry name" value="LuxR_C_like"/>
    <property type="match status" value="1"/>
</dbReference>
<dbReference type="InterPro" id="IPR039420">
    <property type="entry name" value="WalR-like"/>
</dbReference>
<dbReference type="Proteomes" id="UP000004814">
    <property type="component" value="Unassembled WGS sequence"/>
</dbReference>
<dbReference type="Pfam" id="PF00072">
    <property type="entry name" value="Response_reg"/>
    <property type="match status" value="1"/>
</dbReference>
<feature type="region of interest" description="Disordered" evidence="4">
    <location>
        <begin position="220"/>
        <end position="254"/>
    </location>
</feature>
<evidence type="ECO:0000259" key="5">
    <source>
        <dbReference type="PROSITE" id="PS50043"/>
    </source>
</evidence>
<protein>
    <submittedName>
        <fullName evidence="7">Two component transcriptional regulator, LuxR family</fullName>
    </submittedName>
</protein>
<keyword evidence="1 3" id="KW-0597">Phosphoprotein</keyword>
<evidence type="ECO:0000256" key="2">
    <source>
        <dbReference type="ARBA" id="ARBA00023125"/>
    </source>
</evidence>
<dbReference type="InterPro" id="IPR000792">
    <property type="entry name" value="Tscrpt_reg_LuxR_C"/>
</dbReference>
<dbReference type="SMART" id="SM00448">
    <property type="entry name" value="REC"/>
    <property type="match status" value="1"/>
</dbReference>
<dbReference type="SUPFAM" id="SSF52172">
    <property type="entry name" value="CheY-like"/>
    <property type="match status" value="1"/>
</dbReference>
<dbReference type="EMBL" id="ABLK01000027">
    <property type="protein sequence ID" value="EDT42879.1"/>
    <property type="molecule type" value="Genomic_DNA"/>
</dbReference>
<dbReference type="RefSeq" id="WP_006757361.1">
    <property type="nucleotide sequence ID" value="NZ_ABLK01000027.1"/>
</dbReference>
<keyword evidence="2" id="KW-0238">DNA-binding</keyword>
<dbReference type="Gene3D" id="3.40.50.2300">
    <property type="match status" value="1"/>
</dbReference>
<dbReference type="AlphaFoldDB" id="B1T0Q4"/>
<dbReference type="PROSITE" id="PS50043">
    <property type="entry name" value="HTH_LUXR_2"/>
    <property type="match status" value="1"/>
</dbReference>
<evidence type="ECO:0000259" key="6">
    <source>
        <dbReference type="PROSITE" id="PS50110"/>
    </source>
</evidence>
<name>B1T0Q4_9BURK</name>
<dbReference type="PROSITE" id="PS00622">
    <property type="entry name" value="HTH_LUXR_1"/>
    <property type="match status" value="1"/>
</dbReference>
<feature type="domain" description="Response regulatory" evidence="6">
    <location>
        <begin position="7"/>
        <end position="126"/>
    </location>
</feature>
<dbReference type="Gene3D" id="1.10.10.10">
    <property type="entry name" value="Winged helix-like DNA-binding domain superfamily/Winged helix DNA-binding domain"/>
    <property type="match status" value="1"/>
</dbReference>
<dbReference type="PANTHER" id="PTHR43214">
    <property type="entry name" value="TWO-COMPONENT RESPONSE REGULATOR"/>
    <property type="match status" value="1"/>
</dbReference>
<dbReference type="Pfam" id="PF00196">
    <property type="entry name" value="GerE"/>
    <property type="match status" value="1"/>
</dbReference>